<sequence>MKTFLTAGMVLLPQLLFAGTDCRVKEFPDHYLATCDGDSKGAAVQPLPEQQRSSNPAPEPQPAGAPAPAPAVPPATGPQATGSPGTEQAEVPAPLDPAAAKPAISQRTRDKQRVERMKEIKRQTIIDSQQ</sequence>
<reference evidence="3" key="1">
    <citation type="submission" date="2020-06" db="EMBL/GenBank/DDBJ databases">
        <title>Draft genomic sequence of Geomonas sp. Red330.</title>
        <authorList>
            <person name="Itoh H."/>
            <person name="Zhenxing X."/>
            <person name="Ushijima N."/>
            <person name="Masuda Y."/>
            <person name="Shiratori Y."/>
            <person name="Senoo K."/>
        </authorList>
    </citation>
    <scope>NUCLEOTIDE SEQUENCE [LARGE SCALE GENOMIC DNA]</scope>
    <source>
        <strain evidence="3">Red330</strain>
    </source>
</reference>
<name>A0A6V8MI94_9BACT</name>
<dbReference type="AlphaFoldDB" id="A0A6V8MI94"/>
<evidence type="ECO:0000313" key="2">
    <source>
        <dbReference type="EMBL" id="GFO59678.1"/>
    </source>
</evidence>
<dbReference type="EMBL" id="BLXX01000005">
    <property type="protein sequence ID" value="GFO59678.1"/>
    <property type="molecule type" value="Genomic_DNA"/>
</dbReference>
<gene>
    <name evidence="2" type="ORF">GMST_20030</name>
</gene>
<protein>
    <submittedName>
        <fullName evidence="2">Uncharacterized protein</fullName>
    </submittedName>
</protein>
<feature type="region of interest" description="Disordered" evidence="1">
    <location>
        <begin position="36"/>
        <end position="130"/>
    </location>
</feature>
<accession>A0A6V8MI94</accession>
<evidence type="ECO:0000256" key="1">
    <source>
        <dbReference type="SAM" id="MobiDB-lite"/>
    </source>
</evidence>
<feature type="compositionally biased region" description="Basic and acidic residues" evidence="1">
    <location>
        <begin position="107"/>
        <end position="124"/>
    </location>
</feature>
<keyword evidence="3" id="KW-1185">Reference proteome</keyword>
<evidence type="ECO:0000313" key="3">
    <source>
        <dbReference type="Proteomes" id="UP000556026"/>
    </source>
</evidence>
<feature type="compositionally biased region" description="Low complexity" evidence="1">
    <location>
        <begin position="92"/>
        <end position="103"/>
    </location>
</feature>
<dbReference type="Proteomes" id="UP000556026">
    <property type="component" value="Unassembled WGS sequence"/>
</dbReference>
<proteinExistence type="predicted"/>
<feature type="compositionally biased region" description="Pro residues" evidence="1">
    <location>
        <begin position="57"/>
        <end position="76"/>
    </location>
</feature>
<organism evidence="2 3">
    <name type="scientific">Geomonas silvestris</name>
    <dbReference type="NCBI Taxonomy" id="2740184"/>
    <lineage>
        <taxon>Bacteria</taxon>
        <taxon>Pseudomonadati</taxon>
        <taxon>Thermodesulfobacteriota</taxon>
        <taxon>Desulfuromonadia</taxon>
        <taxon>Geobacterales</taxon>
        <taxon>Geobacteraceae</taxon>
        <taxon>Geomonas</taxon>
    </lineage>
</organism>
<dbReference type="RefSeq" id="WP_183354512.1">
    <property type="nucleotide sequence ID" value="NZ_BLXX01000005.1"/>
</dbReference>
<comment type="caution">
    <text evidence="2">The sequence shown here is derived from an EMBL/GenBank/DDBJ whole genome shotgun (WGS) entry which is preliminary data.</text>
</comment>